<evidence type="ECO:0000313" key="3">
    <source>
        <dbReference type="EMBL" id="GGM50372.1"/>
    </source>
</evidence>
<sequence>MATDRNVPGMANRTLSQLMLTAFGVSLLAGAGQLGLAFGFGVVRLTGAFTGATANQWPAQLVWVGWFVMNAAVIGAVLTQQLARRDEQLTGTGRQVAIAGSAALGAMVVAPLCMRPARGAEIVSVDPVRVVAICAVLGAVIGTGAALAVLMRPPFAWNMAAVAGVMWLVALLSVVPSLGASGPLTPVRLGVLEPAWLDADTAQQLALLILPMLTLLAGAATGALARQHGYPPLISGPSGAAGPLLVAFAYLAAGPGGVGDRYQLSPYYGALIAVAVGTLGSAATALLPRPPASPAATGAIAPSAILPPLPATPTLPASADRRTGRESTASSATAAADPGPGAGPGPAAAASDGTPTTEEPPRPAGHPPAMPLPDGGAVLDTPQEAEATTSPPHWHWPEAPHTPPAMPEASLPAPPPANAPAASPLAGPTLTPASSPTSPTPTSPTPTPASTPDASPSTGLAVGEAGRYRPADALPVESSVDPSPVGDGSDIPAAARSTAPEDAPPGGGTGEPTPAEAPPRPRRRFSMPDLSRATTWKLTAAQQPDPPPSANEPVPPVETEPPTAGQEKLQPAGTEQPTAHQEEPRSAGTGPVAEPVAEPEAPPVGTATGSGPPDGPVPADPAQGAAATRGTPAPRVSTDPAAAIRDVSAAFTRPPAARVEEAQPDGGHRDRDGRRHKDGRRGLFRRGGSRSDTVGTAAQREEPLAAQDEEYVHWVTGLSRPMTDDEPAPKESRRSLRSSGRHHRD</sequence>
<reference evidence="3" key="2">
    <citation type="submission" date="2020-09" db="EMBL/GenBank/DDBJ databases">
        <authorList>
            <person name="Sun Q."/>
            <person name="Zhou Y."/>
        </authorList>
    </citation>
    <scope>NUCLEOTIDE SEQUENCE</scope>
    <source>
        <strain evidence="3">CGMCC 4.7312</strain>
    </source>
</reference>
<evidence type="ECO:0000313" key="4">
    <source>
        <dbReference type="Proteomes" id="UP000608890"/>
    </source>
</evidence>
<feature type="compositionally biased region" description="Low complexity" evidence="1">
    <location>
        <begin position="419"/>
        <end position="437"/>
    </location>
</feature>
<name>A0A917U3F6_9ACTN</name>
<feature type="transmembrane region" description="Helical" evidence="2">
    <location>
        <begin position="95"/>
        <end position="117"/>
    </location>
</feature>
<keyword evidence="2" id="KW-0812">Transmembrane</keyword>
<keyword evidence="2" id="KW-0472">Membrane</keyword>
<dbReference type="AlphaFoldDB" id="A0A917U3F6"/>
<protein>
    <submittedName>
        <fullName evidence="3">Uncharacterized protein</fullName>
    </submittedName>
</protein>
<comment type="caution">
    <text evidence="3">The sequence shown here is derived from an EMBL/GenBank/DDBJ whole genome shotgun (WGS) entry which is preliminary data.</text>
</comment>
<feature type="compositionally biased region" description="Pro residues" evidence="1">
    <location>
        <begin position="544"/>
        <end position="559"/>
    </location>
</feature>
<evidence type="ECO:0000256" key="2">
    <source>
        <dbReference type="SAM" id="Phobius"/>
    </source>
</evidence>
<feature type="compositionally biased region" description="Low complexity" evidence="1">
    <location>
        <begin position="620"/>
        <end position="630"/>
    </location>
</feature>
<feature type="transmembrane region" description="Helical" evidence="2">
    <location>
        <begin position="129"/>
        <end position="150"/>
    </location>
</feature>
<organism evidence="3 4">
    <name type="scientific">Micromonospora sonchi</name>
    <dbReference type="NCBI Taxonomy" id="1763543"/>
    <lineage>
        <taxon>Bacteria</taxon>
        <taxon>Bacillati</taxon>
        <taxon>Actinomycetota</taxon>
        <taxon>Actinomycetes</taxon>
        <taxon>Micromonosporales</taxon>
        <taxon>Micromonosporaceae</taxon>
        <taxon>Micromonospora</taxon>
    </lineage>
</organism>
<feature type="compositionally biased region" description="Basic residues" evidence="1">
    <location>
        <begin position="676"/>
        <end position="688"/>
    </location>
</feature>
<keyword evidence="4" id="KW-1185">Reference proteome</keyword>
<feature type="compositionally biased region" description="Basic and acidic residues" evidence="1">
    <location>
        <begin position="658"/>
        <end position="675"/>
    </location>
</feature>
<feature type="transmembrane region" description="Helical" evidence="2">
    <location>
        <begin position="162"/>
        <end position="185"/>
    </location>
</feature>
<evidence type="ECO:0000256" key="1">
    <source>
        <dbReference type="SAM" id="MobiDB-lite"/>
    </source>
</evidence>
<reference evidence="3" key="1">
    <citation type="journal article" date="2014" name="Int. J. Syst. Evol. Microbiol.">
        <title>Complete genome sequence of Corynebacterium casei LMG S-19264T (=DSM 44701T), isolated from a smear-ripened cheese.</title>
        <authorList>
            <consortium name="US DOE Joint Genome Institute (JGI-PGF)"/>
            <person name="Walter F."/>
            <person name="Albersmeier A."/>
            <person name="Kalinowski J."/>
            <person name="Ruckert C."/>
        </authorList>
    </citation>
    <scope>NUCLEOTIDE SEQUENCE</scope>
    <source>
        <strain evidence="3">CGMCC 4.7312</strain>
    </source>
</reference>
<feature type="region of interest" description="Disordered" evidence="1">
    <location>
        <begin position="303"/>
        <end position="745"/>
    </location>
</feature>
<feature type="transmembrane region" description="Helical" evidence="2">
    <location>
        <begin position="205"/>
        <end position="225"/>
    </location>
</feature>
<dbReference type="EMBL" id="BMNB01000018">
    <property type="protein sequence ID" value="GGM50372.1"/>
    <property type="molecule type" value="Genomic_DNA"/>
</dbReference>
<feature type="transmembrane region" description="Helical" evidence="2">
    <location>
        <begin position="63"/>
        <end position="83"/>
    </location>
</feature>
<feature type="compositionally biased region" description="Basic residues" evidence="1">
    <location>
        <begin position="735"/>
        <end position="745"/>
    </location>
</feature>
<proteinExistence type="predicted"/>
<accession>A0A917U3F6</accession>
<feature type="compositionally biased region" description="Pro residues" evidence="1">
    <location>
        <begin position="362"/>
        <end position="371"/>
    </location>
</feature>
<dbReference type="Proteomes" id="UP000608890">
    <property type="component" value="Unassembled WGS sequence"/>
</dbReference>
<feature type="compositionally biased region" description="Low complexity" evidence="1">
    <location>
        <begin position="327"/>
        <end position="357"/>
    </location>
</feature>
<feature type="compositionally biased region" description="Pro residues" evidence="1">
    <location>
        <begin position="400"/>
        <end position="418"/>
    </location>
</feature>
<feature type="compositionally biased region" description="Pro residues" evidence="1">
    <location>
        <begin position="438"/>
        <end position="449"/>
    </location>
</feature>
<feature type="transmembrane region" description="Helical" evidence="2">
    <location>
        <begin position="232"/>
        <end position="253"/>
    </location>
</feature>
<keyword evidence="2" id="KW-1133">Transmembrane helix</keyword>
<feature type="transmembrane region" description="Helical" evidence="2">
    <location>
        <begin position="20"/>
        <end position="43"/>
    </location>
</feature>
<feature type="compositionally biased region" description="Polar residues" evidence="1">
    <location>
        <begin position="532"/>
        <end position="542"/>
    </location>
</feature>
<gene>
    <name evidence="3" type="ORF">GCM10011608_39150</name>
</gene>